<dbReference type="PANTHER" id="PTHR44809">
    <property type="match status" value="1"/>
</dbReference>
<dbReference type="Pfam" id="PF08409">
    <property type="entry name" value="TMTC_DUF1736"/>
    <property type="match status" value="1"/>
</dbReference>
<dbReference type="GeneID" id="111089929"/>
<dbReference type="RefSeq" id="XP_022258926.1">
    <property type="nucleotide sequence ID" value="XM_022403218.1"/>
</dbReference>
<keyword evidence="2" id="KW-0802">TPR repeat</keyword>
<evidence type="ECO:0000256" key="3">
    <source>
        <dbReference type="ARBA" id="ARBA00023136"/>
    </source>
</evidence>
<feature type="domain" description="DUF1736" evidence="5">
    <location>
        <begin position="63"/>
        <end position="134"/>
    </location>
</feature>
<feature type="transmembrane region" description="Helical" evidence="4">
    <location>
        <begin position="42"/>
        <end position="60"/>
    </location>
</feature>
<evidence type="ECO:0000313" key="7">
    <source>
        <dbReference type="RefSeq" id="XP_022258926.1"/>
    </source>
</evidence>
<reference evidence="7" key="1">
    <citation type="submission" date="2025-08" db="UniProtKB">
        <authorList>
            <consortium name="RefSeq"/>
        </authorList>
    </citation>
    <scope>IDENTIFICATION</scope>
    <source>
        <tissue evidence="7">Muscle</tissue>
    </source>
</reference>
<feature type="transmembrane region" description="Helical" evidence="4">
    <location>
        <begin position="123"/>
        <end position="142"/>
    </location>
</feature>
<sequence length="278" mass="31542">MAKEQGVTVLTVSLCYHLQTFYTRQRQRSRKEVTKWPGLDRYTLTILLVLNVLVGFRVWLLNGSLPQFSDQDNPAAFSRSLFTRFLTYSYLTAFNLGLLLYPATLSYDWQMGSIPLVESVWDLRNLVTISTFSGIAMITWFVMTSSKGGETKLLTIALATCVLPFLPASNLLVTVGFVVAERVLYIPSAGFFILIVHGLQKLKSTRFTWSCRVMTLVIVTTFMLKTARRNTVWSSRETLFRSGLESVPQNAKVHYNFANLQKDLGDVDLAVKHYRIAI</sequence>
<accession>A0ABM1TSS0</accession>
<evidence type="ECO:0000256" key="4">
    <source>
        <dbReference type="SAM" id="Phobius"/>
    </source>
</evidence>
<dbReference type="Proteomes" id="UP000694941">
    <property type="component" value="Unplaced"/>
</dbReference>
<evidence type="ECO:0000313" key="6">
    <source>
        <dbReference type="Proteomes" id="UP000694941"/>
    </source>
</evidence>
<organism evidence="6 7">
    <name type="scientific">Limulus polyphemus</name>
    <name type="common">Atlantic horseshoe crab</name>
    <dbReference type="NCBI Taxonomy" id="6850"/>
    <lineage>
        <taxon>Eukaryota</taxon>
        <taxon>Metazoa</taxon>
        <taxon>Ecdysozoa</taxon>
        <taxon>Arthropoda</taxon>
        <taxon>Chelicerata</taxon>
        <taxon>Merostomata</taxon>
        <taxon>Xiphosura</taxon>
        <taxon>Limulidae</taxon>
        <taxon>Limulus</taxon>
    </lineage>
</organism>
<keyword evidence="4" id="KW-0812">Transmembrane</keyword>
<feature type="non-terminal residue" evidence="7">
    <location>
        <position position="278"/>
    </location>
</feature>
<keyword evidence="4" id="KW-1133">Transmembrane helix</keyword>
<feature type="transmembrane region" description="Helical" evidence="4">
    <location>
        <begin position="81"/>
        <end position="103"/>
    </location>
</feature>
<protein>
    <submittedName>
        <fullName evidence="7">Transmembrane and TPR repeat-containing protein 1-like</fullName>
    </submittedName>
</protein>
<dbReference type="InterPro" id="IPR052943">
    <property type="entry name" value="TMTC_O-mannosyl-trnsfr"/>
</dbReference>
<keyword evidence="1" id="KW-0677">Repeat</keyword>
<evidence type="ECO:0000256" key="1">
    <source>
        <dbReference type="ARBA" id="ARBA00022737"/>
    </source>
</evidence>
<evidence type="ECO:0000259" key="5">
    <source>
        <dbReference type="Pfam" id="PF08409"/>
    </source>
</evidence>
<keyword evidence="6" id="KW-1185">Reference proteome</keyword>
<name>A0ABM1TSS0_LIMPO</name>
<feature type="transmembrane region" description="Helical" evidence="4">
    <location>
        <begin position="154"/>
        <end position="177"/>
    </location>
</feature>
<proteinExistence type="predicted"/>
<feature type="transmembrane region" description="Helical" evidence="4">
    <location>
        <begin position="183"/>
        <end position="200"/>
    </location>
</feature>
<dbReference type="PANTHER" id="PTHR44809:SF1">
    <property type="entry name" value="PROTEIN O-MANNOSYL-TRANSFERASE TMTC1"/>
    <property type="match status" value="1"/>
</dbReference>
<keyword evidence="3 4" id="KW-0472">Membrane</keyword>
<dbReference type="InterPro" id="IPR013618">
    <property type="entry name" value="TMTC_DUF1736"/>
</dbReference>
<gene>
    <name evidence="7" type="primary">LOC111089929</name>
</gene>
<evidence type="ECO:0000256" key="2">
    <source>
        <dbReference type="ARBA" id="ARBA00022803"/>
    </source>
</evidence>
<feature type="transmembrane region" description="Helical" evidence="4">
    <location>
        <begin position="207"/>
        <end position="224"/>
    </location>
</feature>